<dbReference type="PANTHER" id="PTHR24148:SF64">
    <property type="entry name" value="HETEROKARYON INCOMPATIBILITY DOMAIN-CONTAINING PROTEIN"/>
    <property type="match status" value="1"/>
</dbReference>
<dbReference type="PANTHER" id="PTHR24148">
    <property type="entry name" value="ANKYRIN REPEAT DOMAIN-CONTAINING PROTEIN 39 HOMOLOG-RELATED"/>
    <property type="match status" value="1"/>
</dbReference>
<reference evidence="2 3" key="1">
    <citation type="journal article" date="2020" name="Genomics">
        <title>Complete, high-quality genomes from long-read metagenomic sequencing of two wolf lichen thalli reveals enigmatic genome architecture.</title>
        <authorList>
            <person name="McKenzie S.K."/>
            <person name="Walston R.F."/>
            <person name="Allen J.L."/>
        </authorList>
    </citation>
    <scope>NUCLEOTIDE SEQUENCE [LARGE SCALE GENOMIC DNA]</scope>
    <source>
        <strain evidence="2">WasteWater2</strain>
    </source>
</reference>
<organism evidence="2 3">
    <name type="scientific">Letharia columbiana</name>
    <dbReference type="NCBI Taxonomy" id="112416"/>
    <lineage>
        <taxon>Eukaryota</taxon>
        <taxon>Fungi</taxon>
        <taxon>Dikarya</taxon>
        <taxon>Ascomycota</taxon>
        <taxon>Pezizomycotina</taxon>
        <taxon>Lecanoromycetes</taxon>
        <taxon>OSLEUM clade</taxon>
        <taxon>Lecanoromycetidae</taxon>
        <taxon>Lecanorales</taxon>
        <taxon>Lecanorineae</taxon>
        <taxon>Parmeliaceae</taxon>
        <taxon>Letharia</taxon>
    </lineage>
</organism>
<accession>A0A8H6FM41</accession>
<protein>
    <recommendedName>
        <fullName evidence="1">Heterokaryon incompatibility domain-containing protein</fullName>
    </recommendedName>
</protein>
<dbReference type="Proteomes" id="UP000578531">
    <property type="component" value="Unassembled WGS sequence"/>
</dbReference>
<dbReference type="RefSeq" id="XP_037160430.1">
    <property type="nucleotide sequence ID" value="XM_037312582.1"/>
</dbReference>
<dbReference type="InterPro" id="IPR052895">
    <property type="entry name" value="HetReg/Transcr_Mod"/>
</dbReference>
<evidence type="ECO:0000313" key="3">
    <source>
        <dbReference type="Proteomes" id="UP000578531"/>
    </source>
</evidence>
<keyword evidence="3" id="KW-1185">Reference proteome</keyword>
<proteinExistence type="predicted"/>
<sequence>MSYSLFNPVPREWPRRLLHIPSMTSRERRPGNLYGEDREPIYSILSYTWGRYEVPEGPHIEIKGIDWKIPSIKEDHFTVEDLSSLLKQICSKHEYVWIDIACIDQRREEVKMGEIGRQATIFKTARQAYVWLNKYEPKTIQHHIQTLLSCSHELVEAKGDASVEIAEIVDSLSRILQDPWFSSLWTLQESILQRHAILLNRSGHPITTSGPWTGTNPNTQLLDLSGACVMARQILGQAMLAARAEGGDQVPPQIGILQRLHRTIDESGIDFGLGPNPNIQYSAARFRQTTRPEDRIYAIMQIYGFKLGNSALPKSKMKNFSLAELELQFLRALNGTSVVLGQAFQHLTVPEPGQTWCITNSIRVPERFHRMILREQFQSAACTITIRQKNEAYFDGMACTLRELLDLWQSRCQEKISAMEKATEAPVDLEERSTFFPNRWDLMRWKQGMIVDYNEKYDFAAMSFEWPPDTAVIDDIGDPIVECRIPEMTQAADKQQALGKALIDRYGDEEIRVFYLGRSQYIESMDLALVLVRGQTEHKHSTKGKPCVWRRVAICFWHVRVGVASEGLAKAMKPLKGMFG</sequence>
<dbReference type="Pfam" id="PF06985">
    <property type="entry name" value="HET"/>
    <property type="match status" value="1"/>
</dbReference>
<dbReference type="EMBL" id="JACCJC010000061">
    <property type="protein sequence ID" value="KAF6230997.1"/>
    <property type="molecule type" value="Genomic_DNA"/>
</dbReference>
<gene>
    <name evidence="2" type="ORF">HO173_010697</name>
</gene>
<dbReference type="AlphaFoldDB" id="A0A8H6FM41"/>
<evidence type="ECO:0000313" key="2">
    <source>
        <dbReference type="EMBL" id="KAF6230997.1"/>
    </source>
</evidence>
<comment type="caution">
    <text evidence="2">The sequence shown here is derived from an EMBL/GenBank/DDBJ whole genome shotgun (WGS) entry which is preliminary data.</text>
</comment>
<evidence type="ECO:0000259" key="1">
    <source>
        <dbReference type="Pfam" id="PF06985"/>
    </source>
</evidence>
<dbReference type="OrthoDB" id="2157530at2759"/>
<name>A0A8H6FM41_9LECA</name>
<dbReference type="GeneID" id="59292343"/>
<dbReference type="InterPro" id="IPR010730">
    <property type="entry name" value="HET"/>
</dbReference>
<feature type="domain" description="Heterokaryon incompatibility" evidence="1">
    <location>
        <begin position="42"/>
        <end position="189"/>
    </location>
</feature>